<dbReference type="CDD" id="cd07517">
    <property type="entry name" value="HAD_HPP"/>
    <property type="match status" value="1"/>
</dbReference>
<dbReference type="GO" id="GO:0000287">
    <property type="term" value="F:magnesium ion binding"/>
    <property type="evidence" value="ECO:0007669"/>
    <property type="project" value="TreeGrafter"/>
</dbReference>
<accession>A0A1G9C1D9</accession>
<sequence length="260" mass="29711">MSNQKIIFFDIDGTLYNNEKVVPESTKDAVKAVKDAGHIVAIATGRSPFMYEDLRKSLDVNTFVSMNGNYVVYEDELIYTNPLNAKRLEDITAVAMENDHPLVYLDDKNMLSNMPEHEYMTEGISTLKLGFMPGHDPKYHINRDIYQTLLFCTKEEEDHYKRHFDDSFQFIRWHAYSMDISPRDGSKAEGIKKVVDKMGFNINDVYAFGDGPNDIEMLQYVPNSFAMGNAQDEIKMQAKHVTKSVEDNGIMHGLQSANLI</sequence>
<dbReference type="SFLD" id="SFLDG01140">
    <property type="entry name" value="C2.B:_Phosphomannomutase_and_P"/>
    <property type="match status" value="1"/>
</dbReference>
<dbReference type="GO" id="GO:0016791">
    <property type="term" value="F:phosphatase activity"/>
    <property type="evidence" value="ECO:0007669"/>
    <property type="project" value="TreeGrafter"/>
</dbReference>
<dbReference type="Gene3D" id="3.30.1240.10">
    <property type="match status" value="1"/>
</dbReference>
<organism evidence="1 2">
    <name type="scientific">Lacicoccus qingdaonensis</name>
    <dbReference type="NCBI Taxonomy" id="576118"/>
    <lineage>
        <taxon>Bacteria</taxon>
        <taxon>Bacillati</taxon>
        <taxon>Bacillota</taxon>
        <taxon>Bacilli</taxon>
        <taxon>Bacillales</taxon>
        <taxon>Salinicoccaceae</taxon>
        <taxon>Lacicoccus</taxon>
    </lineage>
</organism>
<evidence type="ECO:0008006" key="3">
    <source>
        <dbReference type="Google" id="ProtNLM"/>
    </source>
</evidence>
<dbReference type="InterPro" id="IPR036412">
    <property type="entry name" value="HAD-like_sf"/>
</dbReference>
<proteinExistence type="predicted"/>
<evidence type="ECO:0000313" key="1">
    <source>
        <dbReference type="EMBL" id="SDK45448.1"/>
    </source>
</evidence>
<dbReference type="PANTHER" id="PTHR10000:SF25">
    <property type="entry name" value="PHOSPHATASE YKRA-RELATED"/>
    <property type="match status" value="1"/>
</dbReference>
<dbReference type="EMBL" id="FNFY01000003">
    <property type="protein sequence ID" value="SDK45448.1"/>
    <property type="molecule type" value="Genomic_DNA"/>
</dbReference>
<protein>
    <recommendedName>
        <fullName evidence="3">Cof subfamily of IIB subfamily of haloacid dehalogenase superfamily/HAD-superfamily hydrolase, subfamily IIB</fullName>
    </recommendedName>
</protein>
<dbReference type="NCBIfam" id="TIGR00099">
    <property type="entry name" value="Cof-subfamily"/>
    <property type="match status" value="1"/>
</dbReference>
<dbReference type="SFLD" id="SFLDS00003">
    <property type="entry name" value="Haloacid_Dehalogenase"/>
    <property type="match status" value="1"/>
</dbReference>
<dbReference type="Proteomes" id="UP000199008">
    <property type="component" value="Unassembled WGS sequence"/>
</dbReference>
<dbReference type="AlphaFoldDB" id="A0A1G9C1D9"/>
<dbReference type="SUPFAM" id="SSF56784">
    <property type="entry name" value="HAD-like"/>
    <property type="match status" value="1"/>
</dbReference>
<dbReference type="PROSITE" id="PS01228">
    <property type="entry name" value="COF_1"/>
    <property type="match status" value="1"/>
</dbReference>
<dbReference type="PANTHER" id="PTHR10000">
    <property type="entry name" value="PHOSPHOSERINE PHOSPHATASE"/>
    <property type="match status" value="1"/>
</dbReference>
<keyword evidence="2" id="KW-1185">Reference proteome</keyword>
<dbReference type="Pfam" id="PF08282">
    <property type="entry name" value="Hydrolase_3"/>
    <property type="match status" value="1"/>
</dbReference>
<dbReference type="GO" id="GO:0005829">
    <property type="term" value="C:cytosol"/>
    <property type="evidence" value="ECO:0007669"/>
    <property type="project" value="TreeGrafter"/>
</dbReference>
<dbReference type="STRING" id="576118.SAMN05216216_103184"/>
<dbReference type="InterPro" id="IPR023214">
    <property type="entry name" value="HAD_sf"/>
</dbReference>
<dbReference type="SFLD" id="SFLDG01144">
    <property type="entry name" value="C2.B.4:_PGP_Like"/>
    <property type="match status" value="1"/>
</dbReference>
<name>A0A1G9C1D9_9BACL</name>
<reference evidence="2" key="1">
    <citation type="submission" date="2016-10" db="EMBL/GenBank/DDBJ databases">
        <authorList>
            <person name="Varghese N."/>
            <person name="Submissions S."/>
        </authorList>
    </citation>
    <scope>NUCLEOTIDE SEQUENCE [LARGE SCALE GENOMIC DNA]</scope>
    <source>
        <strain evidence="2">CGMCC 1.8895</strain>
    </source>
</reference>
<dbReference type="RefSeq" id="WP_092984655.1">
    <property type="nucleotide sequence ID" value="NZ_FNFY01000003.1"/>
</dbReference>
<dbReference type="InterPro" id="IPR006379">
    <property type="entry name" value="HAD-SF_hydro_IIB"/>
</dbReference>
<dbReference type="OrthoDB" id="9810101at2"/>
<dbReference type="InterPro" id="IPR000150">
    <property type="entry name" value="Cof"/>
</dbReference>
<dbReference type="NCBIfam" id="TIGR01484">
    <property type="entry name" value="HAD-SF-IIB"/>
    <property type="match status" value="1"/>
</dbReference>
<gene>
    <name evidence="1" type="ORF">SAMN05216216_103184</name>
</gene>
<evidence type="ECO:0000313" key="2">
    <source>
        <dbReference type="Proteomes" id="UP000199008"/>
    </source>
</evidence>
<dbReference type="PROSITE" id="PS01229">
    <property type="entry name" value="COF_2"/>
    <property type="match status" value="1"/>
</dbReference>
<dbReference type="Gene3D" id="3.40.50.1000">
    <property type="entry name" value="HAD superfamily/HAD-like"/>
    <property type="match status" value="1"/>
</dbReference>